<dbReference type="VEuPathDB" id="FungiDB:PGTG_13312"/>
<feature type="compositionally biased region" description="Basic and acidic residues" evidence="1">
    <location>
        <begin position="310"/>
        <end position="350"/>
    </location>
</feature>
<feature type="region of interest" description="Disordered" evidence="1">
    <location>
        <begin position="1"/>
        <end position="46"/>
    </location>
</feature>
<name>E3KS18_PUCGT</name>
<dbReference type="Pfam" id="PF14303">
    <property type="entry name" value="NAM-associated"/>
    <property type="match status" value="1"/>
</dbReference>
<feature type="compositionally biased region" description="Low complexity" evidence="1">
    <location>
        <begin position="1"/>
        <end position="18"/>
    </location>
</feature>
<dbReference type="OrthoDB" id="2506822at2759"/>
<evidence type="ECO:0000256" key="1">
    <source>
        <dbReference type="SAM" id="MobiDB-lite"/>
    </source>
</evidence>
<protein>
    <recommendedName>
        <fullName evidence="2">No apical meristem-associated C-terminal domain-containing protein</fullName>
    </recommendedName>
</protein>
<gene>
    <name evidence="3" type="ORF">PGTG_13312</name>
</gene>
<feature type="compositionally biased region" description="Acidic residues" evidence="1">
    <location>
        <begin position="351"/>
        <end position="392"/>
    </location>
</feature>
<accession>E3KS18</accession>
<dbReference type="PANTHER" id="PTHR45125">
    <property type="entry name" value="F21J9.4-RELATED"/>
    <property type="match status" value="1"/>
</dbReference>
<dbReference type="InParanoid" id="E3KS18"/>
<dbReference type="STRING" id="418459.E3KS18"/>
<dbReference type="RefSeq" id="XP_003331512.1">
    <property type="nucleotide sequence ID" value="XM_003331464.1"/>
</dbReference>
<dbReference type="AlphaFoldDB" id="E3KS18"/>
<dbReference type="Proteomes" id="UP000008783">
    <property type="component" value="Unassembled WGS sequence"/>
</dbReference>
<evidence type="ECO:0000313" key="3">
    <source>
        <dbReference type="EMBL" id="EFP87093.1"/>
    </source>
</evidence>
<feature type="region of interest" description="Disordered" evidence="1">
    <location>
        <begin position="310"/>
        <end position="392"/>
    </location>
</feature>
<dbReference type="EMBL" id="DS178304">
    <property type="protein sequence ID" value="EFP87093.1"/>
    <property type="molecule type" value="Genomic_DNA"/>
</dbReference>
<reference evidence="4" key="2">
    <citation type="journal article" date="2011" name="Proc. Natl. Acad. Sci. U.S.A.">
        <title>Obligate biotrophy features unraveled by the genomic analysis of rust fungi.</title>
        <authorList>
            <person name="Duplessis S."/>
            <person name="Cuomo C.A."/>
            <person name="Lin Y.-C."/>
            <person name="Aerts A."/>
            <person name="Tisserant E."/>
            <person name="Veneault-Fourrey C."/>
            <person name="Joly D.L."/>
            <person name="Hacquard S."/>
            <person name="Amselem J."/>
            <person name="Cantarel B.L."/>
            <person name="Chiu R."/>
            <person name="Coutinho P.M."/>
            <person name="Feau N."/>
            <person name="Field M."/>
            <person name="Frey P."/>
            <person name="Gelhaye E."/>
            <person name="Goldberg J."/>
            <person name="Grabherr M.G."/>
            <person name="Kodira C.D."/>
            <person name="Kohler A."/>
            <person name="Kuees U."/>
            <person name="Lindquist E.A."/>
            <person name="Lucas S.M."/>
            <person name="Mago R."/>
            <person name="Mauceli E."/>
            <person name="Morin E."/>
            <person name="Murat C."/>
            <person name="Pangilinan J.L."/>
            <person name="Park R."/>
            <person name="Pearson M."/>
            <person name="Quesneville H."/>
            <person name="Rouhier N."/>
            <person name="Sakthikumar S."/>
            <person name="Salamov A.A."/>
            <person name="Schmutz J."/>
            <person name="Selles B."/>
            <person name="Shapiro H."/>
            <person name="Tanguay P."/>
            <person name="Tuskan G.A."/>
            <person name="Henrissat B."/>
            <person name="Van de Peer Y."/>
            <person name="Rouze P."/>
            <person name="Ellis J.G."/>
            <person name="Dodds P.N."/>
            <person name="Schein J.E."/>
            <person name="Zhong S."/>
            <person name="Hamelin R.C."/>
            <person name="Grigoriev I.V."/>
            <person name="Szabo L.J."/>
            <person name="Martin F."/>
        </authorList>
    </citation>
    <scope>NUCLEOTIDE SEQUENCE [LARGE SCALE GENOMIC DNA]</scope>
    <source>
        <strain evidence="4">CRL 75-36-700-3 / race SCCL</strain>
    </source>
</reference>
<dbReference type="PANTHER" id="PTHR45125:SF3">
    <property type="entry name" value="NO-APICAL-MERISTEM-ASSOCIATED CARBOXY-TERMINAL DOMAIN PROTEIN"/>
    <property type="match status" value="1"/>
</dbReference>
<feature type="region of interest" description="Disordered" evidence="1">
    <location>
        <begin position="180"/>
        <end position="247"/>
    </location>
</feature>
<feature type="compositionally biased region" description="Basic and acidic residues" evidence="1">
    <location>
        <begin position="237"/>
        <end position="247"/>
    </location>
</feature>
<dbReference type="InterPro" id="IPR029466">
    <property type="entry name" value="NAM-associated_C"/>
</dbReference>
<dbReference type="HOGENOM" id="CLU_012390_7_0_1"/>
<dbReference type="KEGG" id="pgr:PGTG_13312"/>
<sequence length="392" mass="44792">MNSKPTPTSQSTNTATTPVPADKSNNNKDATPKADTDPTPNKGFPRWSIEEDKKLCIAWLNTSRDAIVGKGQKATTFWEQIHATLTELITEYNEEKNHSRNVKPLPLRPVGAVECRWGLILKSVNKFAGFYSNFERRLKSGKTRDDILSEAKELYKTTLGSPFNLDHCWGILKDTPKWQATQRENEARTKKTTKSETAAPSTDASSSVVAVSSPRVVDIEDNDSEPSRSVLGNGRVEGQKAAKQKRADEALIEKIVAMQKDLVNISRERLSAMNSAKDDAIMSKDLSLMDDESRAYYQRKHRLIMARELEQEEKEKKEKEKKEKEKKEKEKKEKEKKELEEKERREKEALEADDEEEEAEDEEEEAEKEDDEADGEEEDMEDNEEEEAYDEE</sequence>
<evidence type="ECO:0000259" key="2">
    <source>
        <dbReference type="Pfam" id="PF14303"/>
    </source>
</evidence>
<keyword evidence="4" id="KW-1185">Reference proteome</keyword>
<feature type="domain" description="No apical meristem-associated C-terminal" evidence="2">
    <location>
        <begin position="162"/>
        <end position="302"/>
    </location>
</feature>
<organism evidence="3 4">
    <name type="scientific">Puccinia graminis f. sp. tritici (strain CRL 75-36-700-3 / race SCCL)</name>
    <name type="common">Black stem rust fungus</name>
    <dbReference type="NCBI Taxonomy" id="418459"/>
    <lineage>
        <taxon>Eukaryota</taxon>
        <taxon>Fungi</taxon>
        <taxon>Dikarya</taxon>
        <taxon>Basidiomycota</taxon>
        <taxon>Pucciniomycotina</taxon>
        <taxon>Pucciniomycetes</taxon>
        <taxon>Pucciniales</taxon>
        <taxon>Pucciniaceae</taxon>
        <taxon>Puccinia</taxon>
    </lineage>
</organism>
<proteinExistence type="predicted"/>
<evidence type="ECO:0000313" key="4">
    <source>
        <dbReference type="Proteomes" id="UP000008783"/>
    </source>
</evidence>
<reference key="1">
    <citation type="submission" date="2007-01" db="EMBL/GenBank/DDBJ databases">
        <title>The Genome Sequence of Puccinia graminis f. sp. tritici Strain CRL 75-36-700-3.</title>
        <authorList>
            <consortium name="The Broad Institute Genome Sequencing Platform"/>
            <person name="Birren B."/>
            <person name="Lander E."/>
            <person name="Galagan J."/>
            <person name="Nusbaum C."/>
            <person name="Devon K."/>
            <person name="Cuomo C."/>
            <person name="Jaffe D."/>
            <person name="Butler J."/>
            <person name="Alvarez P."/>
            <person name="Gnerre S."/>
            <person name="Grabherr M."/>
            <person name="Mauceli E."/>
            <person name="Brockman W."/>
            <person name="Young S."/>
            <person name="LaButti K."/>
            <person name="Sykes S."/>
            <person name="DeCaprio D."/>
            <person name="Crawford M."/>
            <person name="Koehrsen M."/>
            <person name="Engels R."/>
            <person name="Montgomery P."/>
            <person name="Pearson M."/>
            <person name="Howarth C."/>
            <person name="Larson L."/>
            <person name="White J."/>
            <person name="Zeng Q."/>
            <person name="Kodira C."/>
            <person name="Yandava C."/>
            <person name="Alvarado L."/>
            <person name="O'Leary S."/>
            <person name="Szabo L."/>
            <person name="Dean R."/>
            <person name="Schein J."/>
        </authorList>
    </citation>
    <scope>NUCLEOTIDE SEQUENCE</scope>
    <source>
        <strain>CRL 75-36-700-3</strain>
    </source>
</reference>
<feature type="compositionally biased region" description="Low complexity" evidence="1">
    <location>
        <begin position="197"/>
        <end position="216"/>
    </location>
</feature>
<dbReference type="OMA" id="NEREVNP"/>
<dbReference type="GeneID" id="10542335"/>